<dbReference type="PANTHER" id="PTHR43085:SF1">
    <property type="entry name" value="PSEUDOURIDINE KINASE-RELATED"/>
    <property type="match status" value="1"/>
</dbReference>
<dbReference type="AlphaFoldDB" id="A0A1H3DJ71"/>
<protein>
    <submittedName>
        <fullName evidence="7">Fructokinase</fullName>
    </submittedName>
</protein>
<evidence type="ECO:0000259" key="6">
    <source>
        <dbReference type="Pfam" id="PF00294"/>
    </source>
</evidence>
<keyword evidence="2" id="KW-0808">Transferase</keyword>
<dbReference type="OrthoDB" id="9779730at2"/>
<comment type="similarity">
    <text evidence="1">Belongs to the carbohydrate kinase PfkB family.</text>
</comment>
<keyword evidence="3" id="KW-0547">Nucleotide-binding</keyword>
<keyword evidence="5" id="KW-0067">ATP-binding</keyword>
<dbReference type="Pfam" id="PF00294">
    <property type="entry name" value="PfkB"/>
    <property type="match status" value="1"/>
</dbReference>
<dbReference type="CDD" id="cd01167">
    <property type="entry name" value="bac_FRK"/>
    <property type="match status" value="1"/>
</dbReference>
<accession>A0A1H3DJ71</accession>
<dbReference type="Gene3D" id="3.40.1190.20">
    <property type="match status" value="1"/>
</dbReference>
<dbReference type="InterPro" id="IPR002173">
    <property type="entry name" value="Carboh/pur_kinase_PfkB_CS"/>
</dbReference>
<dbReference type="RefSeq" id="WP_090411694.1">
    <property type="nucleotide sequence ID" value="NZ_FNOY01000005.1"/>
</dbReference>
<dbReference type="InterPro" id="IPR029056">
    <property type="entry name" value="Ribokinase-like"/>
</dbReference>
<evidence type="ECO:0000256" key="3">
    <source>
        <dbReference type="ARBA" id="ARBA00022741"/>
    </source>
</evidence>
<gene>
    <name evidence="7" type="ORF">SAMN05421881_100548</name>
</gene>
<dbReference type="PANTHER" id="PTHR43085">
    <property type="entry name" value="HEXOKINASE FAMILY MEMBER"/>
    <property type="match status" value="1"/>
</dbReference>
<name>A0A1H3DJ71_9PROT</name>
<feature type="domain" description="Carbohydrate kinase PfkB" evidence="6">
    <location>
        <begin position="28"/>
        <end position="293"/>
    </location>
</feature>
<reference evidence="7 8" key="1">
    <citation type="submission" date="2016-10" db="EMBL/GenBank/DDBJ databases">
        <authorList>
            <person name="de Groot N.N."/>
        </authorList>
    </citation>
    <scope>NUCLEOTIDE SEQUENCE [LARGE SCALE GENOMIC DNA]</scope>
    <source>
        <strain evidence="7 8">Nm1</strain>
    </source>
</reference>
<evidence type="ECO:0000313" key="7">
    <source>
        <dbReference type="EMBL" id="SDX66397.1"/>
    </source>
</evidence>
<keyword evidence="4 7" id="KW-0418">Kinase</keyword>
<dbReference type="GO" id="GO:0005524">
    <property type="term" value="F:ATP binding"/>
    <property type="evidence" value="ECO:0007669"/>
    <property type="project" value="UniProtKB-KW"/>
</dbReference>
<evidence type="ECO:0000256" key="2">
    <source>
        <dbReference type="ARBA" id="ARBA00022679"/>
    </source>
</evidence>
<dbReference type="InterPro" id="IPR050306">
    <property type="entry name" value="PfkB_Carbo_kinase"/>
</dbReference>
<dbReference type="EMBL" id="FNOY01000005">
    <property type="protein sequence ID" value="SDX66397.1"/>
    <property type="molecule type" value="Genomic_DNA"/>
</dbReference>
<sequence>MPTDLDKPAKDIILFGEALVDVFPDGAVVGGAPFNVARHLQAFGLHPVLITRTGDDQYRDKLIQLMDAFAMSTAGIQCDAHYPTGQVRVEFGENGHTFEILPDQAYDFIDPAAAAEVASSIQPDLVYFGTLAQRHETSRAALREILHHSRPSPRLLDINLREPWYTPQIVRDSLLHADYVKVNEDELTALPGLTGLPAMHDARDIAQRLLEEFQLQAVLVTCGGEGAWLLDRSGAMAHTGGIENVSIKDTVGAGDGFSAVFIFGMLSGWPEALLLKRANQFAATLCGIRGAIPDSSEFYQPFIDAWK</sequence>
<evidence type="ECO:0000256" key="4">
    <source>
        <dbReference type="ARBA" id="ARBA00022777"/>
    </source>
</evidence>
<dbReference type="GO" id="GO:0016301">
    <property type="term" value="F:kinase activity"/>
    <property type="evidence" value="ECO:0007669"/>
    <property type="project" value="UniProtKB-KW"/>
</dbReference>
<keyword evidence="8" id="KW-1185">Reference proteome</keyword>
<evidence type="ECO:0000256" key="5">
    <source>
        <dbReference type="ARBA" id="ARBA00022840"/>
    </source>
</evidence>
<dbReference type="InterPro" id="IPR011611">
    <property type="entry name" value="PfkB_dom"/>
</dbReference>
<dbReference type="PROSITE" id="PS00583">
    <property type="entry name" value="PFKB_KINASES_1"/>
    <property type="match status" value="1"/>
</dbReference>
<dbReference type="Proteomes" id="UP000198640">
    <property type="component" value="Unassembled WGS sequence"/>
</dbReference>
<dbReference type="SUPFAM" id="SSF53613">
    <property type="entry name" value="Ribokinase-like"/>
    <property type="match status" value="1"/>
</dbReference>
<evidence type="ECO:0000313" key="8">
    <source>
        <dbReference type="Proteomes" id="UP000198640"/>
    </source>
</evidence>
<dbReference type="STRING" id="44576.SAMN05421881_100548"/>
<proteinExistence type="inferred from homology"/>
<organism evidence="7 8">
    <name type="scientific">Nitrosomonas halophila</name>
    <dbReference type="NCBI Taxonomy" id="44576"/>
    <lineage>
        <taxon>Bacteria</taxon>
        <taxon>Pseudomonadati</taxon>
        <taxon>Pseudomonadota</taxon>
        <taxon>Betaproteobacteria</taxon>
        <taxon>Nitrosomonadales</taxon>
        <taxon>Nitrosomonadaceae</taxon>
        <taxon>Nitrosomonas</taxon>
    </lineage>
</organism>
<evidence type="ECO:0000256" key="1">
    <source>
        <dbReference type="ARBA" id="ARBA00010688"/>
    </source>
</evidence>